<keyword evidence="5" id="KW-1185">Reference proteome</keyword>
<dbReference type="GO" id="GO:0004177">
    <property type="term" value="F:aminopeptidase activity"/>
    <property type="evidence" value="ECO:0007669"/>
    <property type="project" value="UniProtKB-KW"/>
</dbReference>
<dbReference type="AlphaFoldDB" id="A0A841CR78"/>
<dbReference type="PANTHER" id="PTHR42776">
    <property type="entry name" value="SERINE PEPTIDASE S9 FAMILY MEMBER"/>
    <property type="match status" value="1"/>
</dbReference>
<dbReference type="Pfam" id="PF00326">
    <property type="entry name" value="Peptidase_S9"/>
    <property type="match status" value="1"/>
</dbReference>
<dbReference type="EMBL" id="JACHJN010000008">
    <property type="protein sequence ID" value="MBB5958648.1"/>
    <property type="molecule type" value="Genomic_DNA"/>
</dbReference>
<dbReference type="InterPro" id="IPR011659">
    <property type="entry name" value="WD40"/>
</dbReference>
<keyword evidence="2" id="KW-0720">Serine protease</keyword>
<dbReference type="Pfam" id="PF07676">
    <property type="entry name" value="PD40"/>
    <property type="match status" value="4"/>
</dbReference>
<dbReference type="SUPFAM" id="SSF53474">
    <property type="entry name" value="alpha/beta-Hydrolases"/>
    <property type="match status" value="1"/>
</dbReference>
<protein>
    <submittedName>
        <fullName evidence="4">Dipeptidyl aminopeptidase/acylaminoacyl peptidase</fullName>
    </submittedName>
</protein>
<keyword evidence="1" id="KW-0378">Hydrolase</keyword>
<sequence>MTDATRAHVVEDLTRLRLPTDPSISPDGSRVAYALKEVDGDENVQSLWWVDRSGATRRLTRGRADSAPRFSPDGRTIAFLRSGQVWLLPVDGGEPEQVTDLPLGAGVPVWSPDGGRIAFAALVDGNPDGAPVSTTRRLHKLDGLGRLGGTGSQLFVLDLADRSVTRVTSGPAFAGSPAWSPDGTRLAFADALGLAADESGDSPAYVLDLATSEVERVGAGVVGAVSWTDELILVGTPEDGVFNAGMVRGGKPVAADLDRNVMTGGGGYPGALPQAVGSTLLFCARDNGCTHLYAVDGQGATRKLIGGDRLVSGLSTTRDAAAVVLSTVDAFGEIAFLDPVTGEPTVVTSYAADFADVRHAKPEARTFTISDGVEVHGWVLRDPDAPVPAPLLVDVHGGPHNAWSPVRDPIHLYHQVLVAQGWTVLLLNPRGSDGYGEKFLRAALGGWGEADADDFLEPVDALVSEGIADRDRLALTGYSYGGFMSCRLPTRTNRFAAVVAGGVVSDLVSISGTSDVGELLGRQEIGPVERRRALSPLTHVDAVTSPTLVLHGGADERCPVGQAEQWFGALLDHDVPAELVVYPGASHLFILDGKPSHRLDYHRRTVDWLVRHTGKRHANDHS</sequence>
<dbReference type="Proteomes" id="UP000547510">
    <property type="component" value="Unassembled WGS sequence"/>
</dbReference>
<dbReference type="Gene3D" id="2.120.10.30">
    <property type="entry name" value="TolB, C-terminal domain"/>
    <property type="match status" value="2"/>
</dbReference>
<dbReference type="InterPro" id="IPR001375">
    <property type="entry name" value="Peptidase_S9_cat"/>
</dbReference>
<evidence type="ECO:0000259" key="3">
    <source>
        <dbReference type="Pfam" id="PF00326"/>
    </source>
</evidence>
<dbReference type="Gene3D" id="3.40.50.1820">
    <property type="entry name" value="alpha/beta hydrolase"/>
    <property type="match status" value="1"/>
</dbReference>
<proteinExistence type="predicted"/>
<keyword evidence="4" id="KW-0645">Protease</keyword>
<dbReference type="RefSeq" id="WP_184694767.1">
    <property type="nucleotide sequence ID" value="NZ_JACHJN010000008.1"/>
</dbReference>
<dbReference type="InterPro" id="IPR029058">
    <property type="entry name" value="AB_hydrolase_fold"/>
</dbReference>
<comment type="caution">
    <text evidence="4">The sequence shown here is derived from an EMBL/GenBank/DDBJ whole genome shotgun (WGS) entry which is preliminary data.</text>
</comment>
<feature type="domain" description="Peptidase S9 prolyl oligopeptidase catalytic" evidence="3">
    <location>
        <begin position="415"/>
        <end position="615"/>
    </location>
</feature>
<organism evidence="4 5">
    <name type="scientific">Saccharothrix tamanrassetensis</name>
    <dbReference type="NCBI Taxonomy" id="1051531"/>
    <lineage>
        <taxon>Bacteria</taxon>
        <taxon>Bacillati</taxon>
        <taxon>Actinomycetota</taxon>
        <taxon>Actinomycetes</taxon>
        <taxon>Pseudonocardiales</taxon>
        <taxon>Pseudonocardiaceae</taxon>
        <taxon>Saccharothrix</taxon>
    </lineage>
</organism>
<evidence type="ECO:0000313" key="4">
    <source>
        <dbReference type="EMBL" id="MBB5958648.1"/>
    </source>
</evidence>
<dbReference type="GO" id="GO:0006508">
    <property type="term" value="P:proteolysis"/>
    <property type="evidence" value="ECO:0007669"/>
    <property type="project" value="InterPro"/>
</dbReference>
<dbReference type="SUPFAM" id="SSF82171">
    <property type="entry name" value="DPP6 N-terminal domain-like"/>
    <property type="match status" value="1"/>
</dbReference>
<evidence type="ECO:0000256" key="1">
    <source>
        <dbReference type="ARBA" id="ARBA00022801"/>
    </source>
</evidence>
<evidence type="ECO:0000256" key="2">
    <source>
        <dbReference type="ARBA" id="ARBA00022825"/>
    </source>
</evidence>
<evidence type="ECO:0000313" key="5">
    <source>
        <dbReference type="Proteomes" id="UP000547510"/>
    </source>
</evidence>
<name>A0A841CR78_9PSEU</name>
<reference evidence="4 5" key="1">
    <citation type="submission" date="2020-08" db="EMBL/GenBank/DDBJ databases">
        <title>Genomic Encyclopedia of Type Strains, Phase III (KMG-III): the genomes of soil and plant-associated and newly described type strains.</title>
        <authorList>
            <person name="Whitman W."/>
        </authorList>
    </citation>
    <scope>NUCLEOTIDE SEQUENCE [LARGE SCALE GENOMIC DNA]</scope>
    <source>
        <strain evidence="4 5">CECT 8640</strain>
    </source>
</reference>
<dbReference type="InterPro" id="IPR011042">
    <property type="entry name" value="6-blade_b-propeller_TolB-like"/>
</dbReference>
<gene>
    <name evidence="4" type="ORF">FHS29_005256</name>
</gene>
<keyword evidence="4" id="KW-0031">Aminopeptidase</keyword>
<dbReference type="GO" id="GO:0004252">
    <property type="term" value="F:serine-type endopeptidase activity"/>
    <property type="evidence" value="ECO:0007669"/>
    <property type="project" value="TreeGrafter"/>
</dbReference>
<accession>A0A841CR78</accession>
<dbReference type="PANTHER" id="PTHR42776:SF4">
    <property type="entry name" value="ACYLAMINO-ACID-RELEASING ENZYME"/>
    <property type="match status" value="1"/>
</dbReference>